<dbReference type="InterPro" id="IPR036890">
    <property type="entry name" value="HATPase_C_sf"/>
</dbReference>
<dbReference type="InterPro" id="IPR003594">
    <property type="entry name" value="HATPase_dom"/>
</dbReference>
<dbReference type="InterPro" id="IPR050640">
    <property type="entry name" value="Bact_2-comp_sensor_kinase"/>
</dbReference>
<dbReference type="Gene3D" id="3.30.565.10">
    <property type="entry name" value="Histidine kinase-like ATPase, C-terminal domain"/>
    <property type="match status" value="1"/>
</dbReference>
<dbReference type="eggNOG" id="COG2972">
    <property type="taxonomic scope" value="Bacteria"/>
</dbReference>
<dbReference type="OrthoDB" id="1410840at2"/>
<evidence type="ECO:0000313" key="5">
    <source>
        <dbReference type="Proteomes" id="UP000005273"/>
    </source>
</evidence>
<dbReference type="PROSITE" id="PS50109">
    <property type="entry name" value="HIS_KIN"/>
    <property type="match status" value="1"/>
</dbReference>
<evidence type="ECO:0000313" key="4">
    <source>
        <dbReference type="EMBL" id="KRT35453.1"/>
    </source>
</evidence>
<accession>A0A0T5XAR1</accession>
<dbReference type="InterPro" id="IPR010559">
    <property type="entry name" value="Sig_transdc_His_kin_internal"/>
</dbReference>
<dbReference type="STRING" id="592015.HMPREF1705_02679"/>
<dbReference type="RefSeq" id="WP_009201845.1">
    <property type="nucleotide sequence ID" value="NZ_ACJX03000001.1"/>
</dbReference>
<comment type="caution">
    <text evidence="4">The sequence shown here is derived from an EMBL/GenBank/DDBJ whole genome shotgun (WGS) entry which is preliminary data.</text>
</comment>
<dbReference type="Pfam" id="PF02518">
    <property type="entry name" value="HATPase_c"/>
    <property type="match status" value="1"/>
</dbReference>
<dbReference type="PANTHER" id="PTHR34220:SF7">
    <property type="entry name" value="SENSOR HISTIDINE KINASE YPDA"/>
    <property type="match status" value="1"/>
</dbReference>
<dbReference type="EC" id="2.7.13.3" evidence="2"/>
<dbReference type="SUPFAM" id="SSF55874">
    <property type="entry name" value="ATPase domain of HSP90 chaperone/DNA topoisomerase II/histidine kinase"/>
    <property type="match status" value="1"/>
</dbReference>
<feature type="domain" description="Histidine kinase" evidence="3">
    <location>
        <begin position="309"/>
        <end position="401"/>
    </location>
</feature>
<gene>
    <name evidence="4" type="ORF">HMPREF1705_02679</name>
</gene>
<dbReference type="EMBL" id="ACJX03000001">
    <property type="protein sequence ID" value="KRT35453.1"/>
    <property type="molecule type" value="Genomic_DNA"/>
</dbReference>
<dbReference type="InterPro" id="IPR018771">
    <property type="entry name" value="PocR_dom"/>
</dbReference>
<dbReference type="Pfam" id="PF10114">
    <property type="entry name" value="PocR"/>
    <property type="match status" value="1"/>
</dbReference>
<reference evidence="5" key="1">
    <citation type="submission" date="2012-09" db="EMBL/GenBank/DDBJ databases">
        <authorList>
            <person name="Weinstock G."/>
            <person name="Sodergren E."/>
            <person name="Clifton S."/>
            <person name="Fulton L."/>
            <person name="Fulton B."/>
            <person name="Courtney L."/>
            <person name="Fronick C."/>
            <person name="Harrison M."/>
            <person name="Strong C."/>
            <person name="Farmer C."/>
            <person name="Delehaunty K."/>
            <person name="Markovic C."/>
            <person name="Hall O."/>
            <person name="Minx P."/>
            <person name="Tomlinson C."/>
            <person name="Mitreva M."/>
            <person name="Nelson J."/>
            <person name="Hou S."/>
            <person name="Wollam A."/>
            <person name="Pepin K.H."/>
            <person name="Johnson M."/>
            <person name="Bhonagiri V."/>
            <person name="Nash W.E."/>
            <person name="Suruliraj S."/>
            <person name="Warren W."/>
            <person name="Chinwalla A."/>
            <person name="Mardis E.R."/>
            <person name="Wilson R.K."/>
        </authorList>
    </citation>
    <scope>NUCLEOTIDE SEQUENCE [LARGE SCALE GENOMIC DNA]</scope>
    <source>
        <strain evidence="5">OS1</strain>
    </source>
</reference>
<evidence type="ECO:0000256" key="1">
    <source>
        <dbReference type="ARBA" id="ARBA00000085"/>
    </source>
</evidence>
<dbReference type="GO" id="GO:0000155">
    <property type="term" value="F:phosphorelay sensor kinase activity"/>
    <property type="evidence" value="ECO:0007669"/>
    <property type="project" value="InterPro"/>
</dbReference>
<dbReference type="eggNOG" id="COG4936">
    <property type="taxonomic scope" value="Bacteria"/>
</dbReference>
<dbReference type="Pfam" id="PF06580">
    <property type="entry name" value="His_kinase"/>
    <property type="match status" value="1"/>
</dbReference>
<dbReference type="GO" id="GO:0016020">
    <property type="term" value="C:membrane"/>
    <property type="evidence" value="ECO:0007669"/>
    <property type="project" value="InterPro"/>
</dbReference>
<keyword evidence="4" id="KW-0418">Kinase</keyword>
<dbReference type="PRINTS" id="PR00344">
    <property type="entry name" value="BCTRLSENSOR"/>
</dbReference>
<comment type="catalytic activity">
    <reaction evidence="1">
        <text>ATP + protein L-histidine = ADP + protein N-phospho-L-histidine.</text>
        <dbReference type="EC" id="2.7.13.3"/>
    </reaction>
</comment>
<keyword evidence="4" id="KW-0808">Transferase</keyword>
<sequence>MASYGSYEWWNEIVELEKLKDLVDRFAAAMHVGAVIAATDGTALTIPSNFCAFCRRLRSHPEGRCGCEKSDAWGGLHALDSGGPLVYRCHCGLIDMASPLMIEGRLVGTLLCGQVLLRPYTEEEVRSEIAPLWPCSADELDDWVNDFLALPVVDESTVMNAMNLLNVMASHVVELCERHLIESKLLHRTMELVTAQRDKEMLERNLKMTQLKALQNQLNPHFMFNTLNIMSRLAMFEGAPQTQELTVQFADYLRYILKRQSREEMVPLSSEIECLKQYLAIQKVRFGDRFSYILDIEPEALSCKIPFLILQPIVENAVVHGIEPSLKPGLVCISAKIENKKLEITIEDNGVGCSLDEISEGVGISHVKERLKLLYGREALFDIWSEPEVGTKVSLSLPSVED</sequence>
<dbReference type="AlphaFoldDB" id="A0A0T5XAR1"/>
<dbReference type="PANTHER" id="PTHR34220">
    <property type="entry name" value="SENSOR HISTIDINE KINASE YPDA"/>
    <property type="match status" value="1"/>
</dbReference>
<organism evidence="4 5">
    <name type="scientific">Acetomicrobium hydrogeniformans ATCC BAA-1850</name>
    <dbReference type="NCBI Taxonomy" id="592015"/>
    <lineage>
        <taxon>Bacteria</taxon>
        <taxon>Thermotogati</taxon>
        <taxon>Synergistota</taxon>
        <taxon>Synergistia</taxon>
        <taxon>Synergistales</taxon>
        <taxon>Acetomicrobiaceae</taxon>
        <taxon>Acetomicrobium</taxon>
    </lineage>
</organism>
<proteinExistence type="predicted"/>
<evidence type="ECO:0000256" key="2">
    <source>
        <dbReference type="ARBA" id="ARBA00012438"/>
    </source>
</evidence>
<dbReference type="Proteomes" id="UP000005273">
    <property type="component" value="Unassembled WGS sequence"/>
</dbReference>
<dbReference type="InterPro" id="IPR004358">
    <property type="entry name" value="Sig_transdc_His_kin-like_C"/>
</dbReference>
<dbReference type="InterPro" id="IPR005467">
    <property type="entry name" value="His_kinase_dom"/>
</dbReference>
<protein>
    <recommendedName>
        <fullName evidence="2">histidine kinase</fullName>
        <ecNumber evidence="2">2.7.13.3</ecNumber>
    </recommendedName>
</protein>
<evidence type="ECO:0000259" key="3">
    <source>
        <dbReference type="PROSITE" id="PS50109"/>
    </source>
</evidence>
<name>A0A0T5XAR1_9BACT</name>
<keyword evidence="5" id="KW-1185">Reference proteome</keyword>